<accession>A0A218MMG4</accession>
<reference evidence="1" key="2">
    <citation type="journal article" date="2017" name="Nat. Commun.">
        <title>Single-virus genomics reveals hidden cosmopolitan and abundant viruses.</title>
        <authorList>
            <person name="Martinez-Hernandez F."/>
            <person name="Fornas O."/>
            <person name="Lluesma Gomez M."/>
            <person name="Bolduc B."/>
            <person name="de la Cruz Pena M.J."/>
            <person name="Martinez J.M."/>
            <person name="Anton J."/>
            <person name="Gasol J.M."/>
            <person name="Rosselli R."/>
            <person name="Rodriguez-Valera F."/>
            <person name="Sullivan M.B."/>
            <person name="Acinas S.G."/>
            <person name="Martinez-Garcia M."/>
        </authorList>
    </citation>
    <scope>NUCLEOTIDE SEQUENCE</scope>
</reference>
<name>A0A218MMG4_9VIRU</name>
<protein>
    <submittedName>
        <fullName evidence="1">Uncharacterized protein</fullName>
    </submittedName>
</protein>
<evidence type="ECO:0000313" key="1">
    <source>
        <dbReference type="EMBL" id="ASF00464.1"/>
    </source>
</evidence>
<reference evidence="1" key="1">
    <citation type="submission" date="2016-10" db="EMBL/GenBank/DDBJ databases">
        <authorList>
            <person name="Varghese N."/>
        </authorList>
    </citation>
    <scope>NUCLEOTIDE SEQUENCE</scope>
</reference>
<dbReference type="EMBL" id="KY052837">
    <property type="protein sequence ID" value="ASF00464.1"/>
    <property type="molecule type" value="Genomic_DNA"/>
</dbReference>
<sequence length="178" mass="17791">MGTTTFQGPVVSKKGFFSTGPGNVVDADSSISLTVADHAGRIVHNDAAGAVTYTLPATNANSDSAVAGPGADFNNLSNVGATIEIFSSITKTGDMVIQVANATDVMVGSAVFIDDSSDNVVGFETASTSDTITLNGSTKGGVTFSKIVCTVLASGKWKVDVLSGCTGTPATPFSAAVS</sequence>
<organism evidence="1">
    <name type="scientific">uncultured virus</name>
    <dbReference type="NCBI Taxonomy" id="340016"/>
    <lineage>
        <taxon>Viruses</taxon>
        <taxon>environmental samples</taxon>
    </lineage>
</organism>
<proteinExistence type="predicted"/>